<name>A0A4U6TIX2_SETVI</name>
<organism evidence="2 3">
    <name type="scientific">Setaria viridis</name>
    <name type="common">Green bristlegrass</name>
    <name type="synonym">Setaria italica subsp. viridis</name>
    <dbReference type="NCBI Taxonomy" id="4556"/>
    <lineage>
        <taxon>Eukaryota</taxon>
        <taxon>Viridiplantae</taxon>
        <taxon>Streptophyta</taxon>
        <taxon>Embryophyta</taxon>
        <taxon>Tracheophyta</taxon>
        <taxon>Spermatophyta</taxon>
        <taxon>Magnoliopsida</taxon>
        <taxon>Liliopsida</taxon>
        <taxon>Poales</taxon>
        <taxon>Poaceae</taxon>
        <taxon>PACMAD clade</taxon>
        <taxon>Panicoideae</taxon>
        <taxon>Panicodae</taxon>
        <taxon>Paniceae</taxon>
        <taxon>Cenchrinae</taxon>
        <taxon>Setaria</taxon>
    </lineage>
</organism>
<keyword evidence="3" id="KW-1185">Reference proteome</keyword>
<dbReference type="Gramene" id="TKW02378">
    <property type="protein sequence ID" value="TKW02378"/>
    <property type="gene ID" value="SEVIR_8G239475v2"/>
</dbReference>
<feature type="chain" id="PRO_5020654242" evidence="1">
    <location>
        <begin position="21"/>
        <end position="51"/>
    </location>
</feature>
<reference evidence="2" key="1">
    <citation type="submission" date="2019-03" db="EMBL/GenBank/DDBJ databases">
        <title>WGS assembly of Setaria viridis.</title>
        <authorList>
            <person name="Huang P."/>
            <person name="Jenkins J."/>
            <person name="Grimwood J."/>
            <person name="Barry K."/>
            <person name="Healey A."/>
            <person name="Mamidi S."/>
            <person name="Sreedasyam A."/>
            <person name="Shu S."/>
            <person name="Feldman M."/>
            <person name="Wu J."/>
            <person name="Yu Y."/>
            <person name="Chen C."/>
            <person name="Johnson J."/>
            <person name="Rokhsar D."/>
            <person name="Baxter I."/>
            <person name="Schmutz J."/>
            <person name="Brutnell T."/>
            <person name="Kellogg E."/>
        </authorList>
    </citation>
    <scope>NUCLEOTIDE SEQUENCE [LARGE SCALE GENOMIC DNA]</scope>
</reference>
<keyword evidence="1" id="KW-0732">Signal</keyword>
<proteinExistence type="predicted"/>
<feature type="signal peptide" evidence="1">
    <location>
        <begin position="1"/>
        <end position="20"/>
    </location>
</feature>
<evidence type="ECO:0000256" key="1">
    <source>
        <dbReference type="SAM" id="SignalP"/>
    </source>
</evidence>
<evidence type="ECO:0000313" key="3">
    <source>
        <dbReference type="Proteomes" id="UP000298652"/>
    </source>
</evidence>
<protein>
    <submittedName>
        <fullName evidence="2">Uncharacterized protein</fullName>
    </submittedName>
</protein>
<dbReference type="EMBL" id="CM016559">
    <property type="protein sequence ID" value="TKW02378.1"/>
    <property type="molecule type" value="Genomic_DNA"/>
</dbReference>
<dbReference type="Proteomes" id="UP000298652">
    <property type="component" value="Chromosome 8"/>
</dbReference>
<dbReference type="AlphaFoldDB" id="A0A4U6TIX2"/>
<gene>
    <name evidence="2" type="ORF">SEVIR_8G239475v2</name>
</gene>
<accession>A0A4U6TIX2</accession>
<sequence length="51" mass="5837">MPPRFMGNFLVLGLVILVLSSLFPPRPPSNSLCFVACFELKNRKKEEGWKE</sequence>
<evidence type="ECO:0000313" key="2">
    <source>
        <dbReference type="EMBL" id="TKW02378.1"/>
    </source>
</evidence>